<evidence type="ECO:0000256" key="1">
    <source>
        <dbReference type="ARBA" id="ARBA00004496"/>
    </source>
</evidence>
<dbReference type="SMART" id="SM00260">
    <property type="entry name" value="CheW"/>
    <property type="match status" value="1"/>
</dbReference>
<dbReference type="Gene3D" id="2.30.30.40">
    <property type="entry name" value="SH3 Domains"/>
    <property type="match status" value="1"/>
</dbReference>
<dbReference type="AlphaFoldDB" id="A0A1G7XES5"/>
<dbReference type="PANTHER" id="PTHR22617:SF45">
    <property type="entry name" value="CHEMOTAXIS PROTEIN CHEW"/>
    <property type="match status" value="1"/>
</dbReference>
<dbReference type="Pfam" id="PF01584">
    <property type="entry name" value="CheW"/>
    <property type="match status" value="1"/>
</dbReference>
<keyword evidence="3" id="KW-0963">Cytoplasm</keyword>
<dbReference type="OrthoDB" id="9790406at2"/>
<protein>
    <recommendedName>
        <fullName evidence="2">Chemotaxis protein CheW</fullName>
    </recommendedName>
</protein>
<dbReference type="PANTHER" id="PTHR22617">
    <property type="entry name" value="CHEMOTAXIS SENSOR HISTIDINE KINASE-RELATED"/>
    <property type="match status" value="1"/>
</dbReference>
<dbReference type="GO" id="GO:0006935">
    <property type="term" value="P:chemotaxis"/>
    <property type="evidence" value="ECO:0007669"/>
    <property type="project" value="InterPro"/>
</dbReference>
<feature type="domain" description="CheW-like" evidence="4">
    <location>
        <begin position="4"/>
        <end position="145"/>
    </location>
</feature>
<dbReference type="SUPFAM" id="SSF50341">
    <property type="entry name" value="CheW-like"/>
    <property type="match status" value="1"/>
</dbReference>
<name>A0A1G7XES5_9VIBR</name>
<dbReference type="STRING" id="861298.SAMN04488136_103119"/>
<evidence type="ECO:0000259" key="4">
    <source>
        <dbReference type="PROSITE" id="PS50851"/>
    </source>
</evidence>
<dbReference type="GO" id="GO:0005829">
    <property type="term" value="C:cytosol"/>
    <property type="evidence" value="ECO:0007669"/>
    <property type="project" value="TreeGrafter"/>
</dbReference>
<dbReference type="InterPro" id="IPR036061">
    <property type="entry name" value="CheW-like_dom_sf"/>
</dbReference>
<organism evidence="5 6">
    <name type="scientific">Vibrio xiamenensis</name>
    <dbReference type="NCBI Taxonomy" id="861298"/>
    <lineage>
        <taxon>Bacteria</taxon>
        <taxon>Pseudomonadati</taxon>
        <taxon>Pseudomonadota</taxon>
        <taxon>Gammaproteobacteria</taxon>
        <taxon>Vibrionales</taxon>
        <taxon>Vibrionaceae</taxon>
        <taxon>Vibrio</taxon>
    </lineage>
</organism>
<accession>A0A1G7XES5</accession>
<evidence type="ECO:0000256" key="2">
    <source>
        <dbReference type="ARBA" id="ARBA00021483"/>
    </source>
</evidence>
<dbReference type="InterPro" id="IPR039315">
    <property type="entry name" value="CheW"/>
</dbReference>
<dbReference type="Proteomes" id="UP000198854">
    <property type="component" value="Unassembled WGS sequence"/>
</dbReference>
<dbReference type="GO" id="GO:0007165">
    <property type="term" value="P:signal transduction"/>
    <property type="evidence" value="ECO:0007669"/>
    <property type="project" value="InterPro"/>
</dbReference>
<evidence type="ECO:0000256" key="3">
    <source>
        <dbReference type="ARBA" id="ARBA00022490"/>
    </source>
</evidence>
<proteinExistence type="predicted"/>
<sequence>MIERQEFLSFVLGGDEYAVPILDVREVRGWSEIRKVPNSPRYMLGVLEIRGEYVPIVDLRMRFSLEPAQIGATTVVIVLNDSCGQPLGVIVDAVSEVYDIRSEAIKPAPALSVNIDESYIRGIVSIDNKHLILIHLEALFDVAALNKTSAKEALCER</sequence>
<evidence type="ECO:0000313" key="6">
    <source>
        <dbReference type="Proteomes" id="UP000198854"/>
    </source>
</evidence>
<comment type="subcellular location">
    <subcellularLocation>
        <location evidence="1">Cytoplasm</location>
    </subcellularLocation>
</comment>
<dbReference type="PROSITE" id="PS50851">
    <property type="entry name" value="CHEW"/>
    <property type="match status" value="1"/>
</dbReference>
<gene>
    <name evidence="5" type="ORF">SAMN04488136_103119</name>
</gene>
<dbReference type="CDD" id="cd00732">
    <property type="entry name" value="CheW"/>
    <property type="match status" value="1"/>
</dbReference>
<reference evidence="6" key="1">
    <citation type="submission" date="2016-10" db="EMBL/GenBank/DDBJ databases">
        <authorList>
            <person name="Varghese N."/>
            <person name="Submissions S."/>
        </authorList>
    </citation>
    <scope>NUCLEOTIDE SEQUENCE [LARGE SCALE GENOMIC DNA]</scope>
    <source>
        <strain evidence="6">CGMCC 1.10228</strain>
    </source>
</reference>
<dbReference type="EMBL" id="FNDD01000003">
    <property type="protein sequence ID" value="SDG82699.1"/>
    <property type="molecule type" value="Genomic_DNA"/>
</dbReference>
<keyword evidence="6" id="KW-1185">Reference proteome</keyword>
<dbReference type="RefSeq" id="WP_093269920.1">
    <property type="nucleotide sequence ID" value="NZ_FNDD01000003.1"/>
</dbReference>
<dbReference type="Gene3D" id="2.40.50.180">
    <property type="entry name" value="CheA-289, Domain 4"/>
    <property type="match status" value="1"/>
</dbReference>
<evidence type="ECO:0000313" key="5">
    <source>
        <dbReference type="EMBL" id="SDG82699.1"/>
    </source>
</evidence>
<dbReference type="InterPro" id="IPR002545">
    <property type="entry name" value="CheW-lke_dom"/>
</dbReference>